<accession>A0AAJ0D9T5</accession>
<gene>
    <name evidence="2" type="ORF">LTR09_012468</name>
</gene>
<evidence type="ECO:0000256" key="1">
    <source>
        <dbReference type="SAM" id="MobiDB-lite"/>
    </source>
</evidence>
<organism evidence="2 3">
    <name type="scientific">Extremus antarcticus</name>
    <dbReference type="NCBI Taxonomy" id="702011"/>
    <lineage>
        <taxon>Eukaryota</taxon>
        <taxon>Fungi</taxon>
        <taxon>Dikarya</taxon>
        <taxon>Ascomycota</taxon>
        <taxon>Pezizomycotina</taxon>
        <taxon>Dothideomycetes</taxon>
        <taxon>Dothideomycetidae</taxon>
        <taxon>Mycosphaerellales</taxon>
        <taxon>Extremaceae</taxon>
        <taxon>Extremus</taxon>
    </lineage>
</organism>
<reference evidence="2" key="1">
    <citation type="submission" date="2023-04" db="EMBL/GenBank/DDBJ databases">
        <title>Black Yeasts Isolated from many extreme environments.</title>
        <authorList>
            <person name="Coleine C."/>
            <person name="Stajich J.E."/>
            <person name="Selbmann L."/>
        </authorList>
    </citation>
    <scope>NUCLEOTIDE SEQUENCE</scope>
    <source>
        <strain evidence="2">CCFEE 5312</strain>
    </source>
</reference>
<dbReference type="AlphaFoldDB" id="A0AAJ0D9T5"/>
<dbReference type="Proteomes" id="UP001271007">
    <property type="component" value="Unassembled WGS sequence"/>
</dbReference>
<protein>
    <submittedName>
        <fullName evidence="2">Uncharacterized protein</fullName>
    </submittedName>
</protein>
<sequence>MCHLSKLDLVNTAGSRDIPENAIWESTPLPQQQSPLTVEPERAKYPPFNPQDYINMRKQNPQSYDVGMEIKVRELEDSSMFSRNQPPSVKAWKFGRSVRRHDRDILKAGVPFARVRMLVEHRGDRKFQLNTVELLDAASIHP</sequence>
<name>A0AAJ0D9T5_9PEZI</name>
<evidence type="ECO:0000313" key="3">
    <source>
        <dbReference type="Proteomes" id="UP001271007"/>
    </source>
</evidence>
<keyword evidence="3" id="KW-1185">Reference proteome</keyword>
<proteinExistence type="predicted"/>
<dbReference type="EMBL" id="JAWDJX010000123">
    <property type="protein sequence ID" value="KAK3046009.1"/>
    <property type="molecule type" value="Genomic_DNA"/>
</dbReference>
<evidence type="ECO:0000313" key="2">
    <source>
        <dbReference type="EMBL" id="KAK3046009.1"/>
    </source>
</evidence>
<comment type="caution">
    <text evidence="2">The sequence shown here is derived from an EMBL/GenBank/DDBJ whole genome shotgun (WGS) entry which is preliminary data.</text>
</comment>
<feature type="region of interest" description="Disordered" evidence="1">
    <location>
        <begin position="31"/>
        <end position="57"/>
    </location>
</feature>